<dbReference type="HAMAP" id="MF_01456">
    <property type="entry name" value="NDH1_NuoK"/>
    <property type="match status" value="1"/>
</dbReference>
<dbReference type="PANTHER" id="PTHR11434">
    <property type="entry name" value="NADH-UBIQUINONE OXIDOREDUCTASE SUBUNIT ND4L"/>
    <property type="match status" value="1"/>
</dbReference>
<proteinExistence type="inferred from homology"/>
<dbReference type="GO" id="GO:0048038">
    <property type="term" value="F:quinone binding"/>
    <property type="evidence" value="ECO:0007669"/>
    <property type="project" value="UniProtKB-KW"/>
</dbReference>
<dbReference type="GO" id="GO:0042773">
    <property type="term" value="P:ATP synthesis coupled electron transport"/>
    <property type="evidence" value="ECO:0007669"/>
    <property type="project" value="InterPro"/>
</dbReference>
<dbReference type="Gene3D" id="1.10.287.3510">
    <property type="match status" value="1"/>
</dbReference>
<evidence type="ECO:0000256" key="7">
    <source>
        <dbReference type="ARBA" id="ARBA00022967"/>
    </source>
</evidence>
<accession>A0AAX4HSH5</accession>
<feature type="transmembrane region" description="Helical" evidence="10">
    <location>
        <begin position="31"/>
        <end position="50"/>
    </location>
</feature>
<keyword evidence="11" id="KW-0560">Oxidoreductase</keyword>
<comment type="subunit">
    <text evidence="10">NDH-1 is composed of 14 different subunits. Subunits NuoA, H, J, K, L, M, N constitute the membrane sector of the complex.</text>
</comment>
<evidence type="ECO:0000256" key="2">
    <source>
        <dbReference type="ARBA" id="ARBA00004141"/>
    </source>
</evidence>
<dbReference type="AlphaFoldDB" id="A0AAX4HSH5"/>
<keyword evidence="8 10" id="KW-1133">Transmembrane helix</keyword>
<keyword evidence="7 10" id="KW-1278">Translocase</keyword>
<evidence type="ECO:0000256" key="5">
    <source>
        <dbReference type="ARBA" id="ARBA00022692"/>
    </source>
</evidence>
<keyword evidence="10" id="KW-0830">Ubiquinone</keyword>
<evidence type="ECO:0000256" key="10">
    <source>
        <dbReference type="HAMAP-Rule" id="MF_01456"/>
    </source>
</evidence>
<feature type="transmembrane region" description="Helical" evidence="10">
    <location>
        <begin position="62"/>
        <end position="84"/>
    </location>
</feature>
<comment type="similarity">
    <text evidence="3 10">Belongs to the complex I subunit 4L family.</text>
</comment>
<dbReference type="Pfam" id="PF00420">
    <property type="entry name" value="Oxidored_q2"/>
    <property type="match status" value="1"/>
</dbReference>
<feature type="transmembrane region" description="Helical" evidence="10">
    <location>
        <begin position="6"/>
        <end position="24"/>
    </location>
</feature>
<dbReference type="GO" id="GO:0030964">
    <property type="term" value="C:NADH dehydrogenase complex"/>
    <property type="evidence" value="ECO:0007669"/>
    <property type="project" value="TreeGrafter"/>
</dbReference>
<dbReference type="EMBL" id="CP139487">
    <property type="protein sequence ID" value="WPU66172.1"/>
    <property type="molecule type" value="Genomic_DNA"/>
</dbReference>
<evidence type="ECO:0000256" key="1">
    <source>
        <dbReference type="ARBA" id="ARBA00002378"/>
    </source>
</evidence>
<keyword evidence="4 10" id="KW-0813">Transport</keyword>
<gene>
    <name evidence="10 11" type="primary">nuoK</name>
    <name evidence="11" type="ORF">SOO65_05375</name>
</gene>
<keyword evidence="12" id="KW-1185">Reference proteome</keyword>
<dbReference type="InterPro" id="IPR001133">
    <property type="entry name" value="NADH_UbQ_OxRdtase_chain4L/K"/>
</dbReference>
<dbReference type="GO" id="GO:0005886">
    <property type="term" value="C:plasma membrane"/>
    <property type="evidence" value="ECO:0007669"/>
    <property type="project" value="UniProtKB-SubCell"/>
</dbReference>
<dbReference type="RefSeq" id="WP_321398111.1">
    <property type="nucleotide sequence ID" value="NZ_CP139487.1"/>
</dbReference>
<protein>
    <recommendedName>
        <fullName evidence="10">NADH-quinone oxidoreductase subunit K</fullName>
        <ecNumber evidence="10">7.1.1.-</ecNumber>
    </recommendedName>
    <alternativeName>
        <fullName evidence="10">NADH dehydrogenase I subunit K</fullName>
    </alternativeName>
    <alternativeName>
        <fullName evidence="10">NDH-1 subunit K</fullName>
    </alternativeName>
</protein>
<dbReference type="KEGG" id="psti:SOO65_05375"/>
<sequence>MTNELYIQLLAAFLFTMGVLVVLLRRDTIMVLMGIELLLNAANLSLVAFSKTNSMIDGQLQVLFVIALAAAESAVGLSILVNLYRNFGSIKTQNATTLKG</sequence>
<dbReference type="EC" id="7.1.1.-" evidence="10"/>
<comment type="subcellular location">
    <subcellularLocation>
        <location evidence="10">Cell membrane</location>
        <topology evidence="10">Multi-pass membrane protein</topology>
    </subcellularLocation>
    <subcellularLocation>
        <location evidence="2">Membrane</location>
        <topology evidence="2">Multi-pass membrane protein</topology>
    </subcellularLocation>
</comment>
<dbReference type="GO" id="GO:0050136">
    <property type="term" value="F:NADH dehydrogenase (quinone) (non-electrogenic) activity"/>
    <property type="evidence" value="ECO:0007669"/>
    <property type="project" value="UniProtKB-UniRule"/>
</dbReference>
<dbReference type="NCBIfam" id="NF004320">
    <property type="entry name" value="PRK05715.1-2"/>
    <property type="match status" value="1"/>
</dbReference>
<dbReference type="FunFam" id="1.10.287.3510:FF:000001">
    <property type="entry name" value="NADH-quinone oxidoreductase subunit K"/>
    <property type="match status" value="1"/>
</dbReference>
<comment type="function">
    <text evidence="1 10">NDH-1 shuttles electrons from NADH, via FMN and iron-sulfur (Fe-S) centers, to quinones in the respiratory chain. The immediate electron acceptor for the enzyme in this species is believed to be ubiquinone. Couples the redox reaction to proton translocation (for every two electrons transferred, four hydrogen ions are translocated across the cytoplasmic membrane), and thus conserves the redox energy in a proton gradient.</text>
</comment>
<dbReference type="Proteomes" id="UP001324634">
    <property type="component" value="Chromosome"/>
</dbReference>
<comment type="catalytic activity">
    <reaction evidence="10">
        <text>a quinone + NADH + 5 H(+)(in) = a quinol + NAD(+) + 4 H(+)(out)</text>
        <dbReference type="Rhea" id="RHEA:57888"/>
        <dbReference type="ChEBI" id="CHEBI:15378"/>
        <dbReference type="ChEBI" id="CHEBI:24646"/>
        <dbReference type="ChEBI" id="CHEBI:57540"/>
        <dbReference type="ChEBI" id="CHEBI:57945"/>
        <dbReference type="ChEBI" id="CHEBI:132124"/>
    </reaction>
</comment>
<evidence type="ECO:0000313" key="11">
    <source>
        <dbReference type="EMBL" id="WPU66172.1"/>
    </source>
</evidence>
<evidence type="ECO:0000313" key="12">
    <source>
        <dbReference type="Proteomes" id="UP001324634"/>
    </source>
</evidence>
<keyword evidence="9 10" id="KW-0472">Membrane</keyword>
<evidence type="ECO:0000256" key="8">
    <source>
        <dbReference type="ARBA" id="ARBA00022989"/>
    </source>
</evidence>
<name>A0AAX4HSH5_9BACT</name>
<evidence type="ECO:0000256" key="9">
    <source>
        <dbReference type="ARBA" id="ARBA00023136"/>
    </source>
</evidence>
<keyword evidence="10" id="KW-1003">Cell membrane</keyword>
<evidence type="ECO:0000256" key="3">
    <source>
        <dbReference type="ARBA" id="ARBA00010519"/>
    </source>
</evidence>
<evidence type="ECO:0000256" key="4">
    <source>
        <dbReference type="ARBA" id="ARBA00022448"/>
    </source>
</evidence>
<reference evidence="11 12" key="1">
    <citation type="submission" date="2023-11" db="EMBL/GenBank/DDBJ databases">
        <title>Peredibacter starrii A3.12.</title>
        <authorList>
            <person name="Mitchell R.J."/>
        </authorList>
    </citation>
    <scope>NUCLEOTIDE SEQUENCE [LARGE SCALE GENOMIC DNA]</scope>
    <source>
        <strain evidence="11 12">A3.12</strain>
    </source>
</reference>
<evidence type="ECO:0000256" key="6">
    <source>
        <dbReference type="ARBA" id="ARBA00022719"/>
    </source>
</evidence>
<keyword evidence="6 10" id="KW-0874">Quinone</keyword>
<organism evidence="11 12">
    <name type="scientific">Peredibacter starrii</name>
    <dbReference type="NCBI Taxonomy" id="28202"/>
    <lineage>
        <taxon>Bacteria</taxon>
        <taxon>Pseudomonadati</taxon>
        <taxon>Bdellovibrionota</taxon>
        <taxon>Bacteriovoracia</taxon>
        <taxon>Bacteriovoracales</taxon>
        <taxon>Bacteriovoracaceae</taxon>
        <taxon>Peredibacter</taxon>
    </lineage>
</organism>
<dbReference type="InterPro" id="IPR039428">
    <property type="entry name" value="NUOK/Mnh_C1-like"/>
</dbReference>
<keyword evidence="10" id="KW-0520">NAD</keyword>
<keyword evidence="5 10" id="KW-0812">Transmembrane</keyword>
<dbReference type="PANTHER" id="PTHR11434:SF16">
    <property type="entry name" value="NADH-UBIQUINONE OXIDOREDUCTASE CHAIN 4L"/>
    <property type="match status" value="1"/>
</dbReference>